<reference evidence="1" key="1">
    <citation type="submission" date="2023-07" db="EMBL/GenBank/DDBJ databases">
        <title>Chromosome-level genome assembly of Artemia franciscana.</title>
        <authorList>
            <person name="Jo E."/>
        </authorList>
    </citation>
    <scope>NUCLEOTIDE SEQUENCE</scope>
    <source>
        <tissue evidence="1">Whole body</tissue>
    </source>
</reference>
<dbReference type="AlphaFoldDB" id="A0AA88L2G3"/>
<evidence type="ECO:0000313" key="1">
    <source>
        <dbReference type="EMBL" id="KAK2710744.1"/>
    </source>
</evidence>
<evidence type="ECO:0008006" key="3">
    <source>
        <dbReference type="Google" id="ProtNLM"/>
    </source>
</evidence>
<organism evidence="1 2">
    <name type="scientific">Artemia franciscana</name>
    <name type="common">Brine shrimp</name>
    <name type="synonym">Artemia sanfranciscana</name>
    <dbReference type="NCBI Taxonomy" id="6661"/>
    <lineage>
        <taxon>Eukaryota</taxon>
        <taxon>Metazoa</taxon>
        <taxon>Ecdysozoa</taxon>
        <taxon>Arthropoda</taxon>
        <taxon>Crustacea</taxon>
        <taxon>Branchiopoda</taxon>
        <taxon>Anostraca</taxon>
        <taxon>Artemiidae</taxon>
        <taxon>Artemia</taxon>
    </lineage>
</organism>
<gene>
    <name evidence="1" type="ORF">QYM36_012051</name>
</gene>
<keyword evidence="2" id="KW-1185">Reference proteome</keyword>
<dbReference type="PANTHER" id="PTHR45749:SF21">
    <property type="entry name" value="DUF4371 DOMAIN-CONTAINING PROTEIN"/>
    <property type="match status" value="1"/>
</dbReference>
<dbReference type="Proteomes" id="UP001187531">
    <property type="component" value="Unassembled WGS sequence"/>
</dbReference>
<evidence type="ECO:0000313" key="2">
    <source>
        <dbReference type="Proteomes" id="UP001187531"/>
    </source>
</evidence>
<dbReference type="EMBL" id="JAVRJZ010000016">
    <property type="protein sequence ID" value="KAK2710744.1"/>
    <property type="molecule type" value="Genomic_DNA"/>
</dbReference>
<sequence>MALGLRVLDNENFQIREKFMEFAVVEDLRCEILGYDGAVNMNGHLSGAQTFMSNKYPLATYVHCVAHSLKSVLTDLSNIPDIKHSMTVFREIVNFFYFGAKRSAVLTAYTEVNLKGVCKTQSVERHNVIQVLK</sequence>
<name>A0AA88L2G3_ARTSF</name>
<proteinExistence type="predicted"/>
<comment type="caution">
    <text evidence="1">The sequence shown here is derived from an EMBL/GenBank/DDBJ whole genome shotgun (WGS) entry which is preliminary data.</text>
</comment>
<accession>A0AA88L2G3</accession>
<dbReference type="PANTHER" id="PTHR45749">
    <property type="match status" value="1"/>
</dbReference>
<protein>
    <recommendedName>
        <fullName evidence="3">DUF4371 domain-containing protein</fullName>
    </recommendedName>
</protein>